<dbReference type="InterPro" id="IPR013785">
    <property type="entry name" value="Aldolase_TIM"/>
</dbReference>
<evidence type="ECO:0000313" key="13">
    <source>
        <dbReference type="EMBL" id="MBS8263021.1"/>
    </source>
</evidence>
<dbReference type="SUPFAM" id="SSF51412">
    <property type="entry name" value="Inosine monophosphate dehydrogenase (IMPDH)"/>
    <property type="match status" value="1"/>
</dbReference>
<dbReference type="GO" id="GO:0018580">
    <property type="term" value="F:nitronate monooxygenase activity"/>
    <property type="evidence" value="ECO:0007669"/>
    <property type="project" value="InterPro"/>
</dbReference>
<evidence type="ECO:0000256" key="7">
    <source>
        <dbReference type="ARBA" id="ARBA00022643"/>
    </source>
</evidence>
<evidence type="ECO:0000313" key="14">
    <source>
        <dbReference type="Proteomes" id="UP000761411"/>
    </source>
</evidence>
<dbReference type="RefSeq" id="WP_213365947.1">
    <property type="nucleotide sequence ID" value="NZ_QTKX01000001.1"/>
</dbReference>
<keyword evidence="8" id="KW-0547">Nucleotide-binding</keyword>
<reference evidence="13 14" key="1">
    <citation type="journal article" date="2021" name="Microorganisms">
        <title>Bacterial Dimethylsulfoniopropionate Biosynthesis in the East China Sea.</title>
        <authorList>
            <person name="Liu J."/>
            <person name="Zhang Y."/>
            <person name="Liu J."/>
            <person name="Zhong H."/>
            <person name="Williams B.T."/>
            <person name="Zheng Y."/>
            <person name="Curson A.R.J."/>
            <person name="Sun C."/>
            <person name="Sun H."/>
            <person name="Song D."/>
            <person name="Wagner Mackenzie B."/>
            <person name="Bermejo Martinez A."/>
            <person name="Todd J.D."/>
            <person name="Zhang X.H."/>
        </authorList>
    </citation>
    <scope>NUCLEOTIDE SEQUENCE [LARGE SCALE GENOMIC DNA]</scope>
    <source>
        <strain evidence="13 14">ESS08</strain>
    </source>
</reference>
<proteinExistence type="inferred from homology"/>
<evidence type="ECO:0000256" key="8">
    <source>
        <dbReference type="ARBA" id="ARBA00022741"/>
    </source>
</evidence>
<evidence type="ECO:0000256" key="2">
    <source>
        <dbReference type="ARBA" id="ARBA00003535"/>
    </source>
</evidence>
<comment type="caution">
    <text evidence="13">The sequence shown here is derived from an EMBL/GenBank/DDBJ whole genome shotgun (WGS) entry which is preliminary data.</text>
</comment>
<keyword evidence="14" id="KW-1185">Reference proteome</keyword>
<evidence type="ECO:0000256" key="5">
    <source>
        <dbReference type="ARBA" id="ARBA00022575"/>
    </source>
</evidence>
<keyword evidence="5" id="KW-0216">Detoxification</keyword>
<evidence type="ECO:0000256" key="12">
    <source>
        <dbReference type="ARBA" id="ARBA00049401"/>
    </source>
</evidence>
<protein>
    <recommendedName>
        <fullName evidence="4">Probable nitronate monooxygenase</fullName>
    </recommendedName>
    <alternativeName>
        <fullName evidence="11">Propionate 3-nitronate monooxygenase</fullName>
    </alternativeName>
</protein>
<name>A0A944CGW8_9BACI</name>
<dbReference type="Pfam" id="PF03060">
    <property type="entry name" value="NMO"/>
    <property type="match status" value="1"/>
</dbReference>
<organism evidence="13 14">
    <name type="scientific">Mesobacillus boroniphilus</name>
    <dbReference type="NCBI Taxonomy" id="308892"/>
    <lineage>
        <taxon>Bacteria</taxon>
        <taxon>Bacillati</taxon>
        <taxon>Bacillota</taxon>
        <taxon>Bacilli</taxon>
        <taxon>Bacillales</taxon>
        <taxon>Bacillaceae</taxon>
        <taxon>Mesobacillus</taxon>
    </lineage>
</organism>
<keyword evidence="10 13" id="KW-0503">Monooxygenase</keyword>
<dbReference type="GO" id="GO:0000166">
    <property type="term" value="F:nucleotide binding"/>
    <property type="evidence" value="ECO:0007669"/>
    <property type="project" value="UniProtKB-KW"/>
</dbReference>
<keyword evidence="6" id="KW-0285">Flavoprotein</keyword>
<comment type="catalytic activity">
    <reaction evidence="12">
        <text>3 propionate 3-nitronate + 3 O2 + H2O = 3 3-oxopropanoate + 2 nitrate + nitrite + H2O2 + 3 H(+)</text>
        <dbReference type="Rhea" id="RHEA:57332"/>
        <dbReference type="ChEBI" id="CHEBI:15377"/>
        <dbReference type="ChEBI" id="CHEBI:15378"/>
        <dbReference type="ChEBI" id="CHEBI:15379"/>
        <dbReference type="ChEBI" id="CHEBI:16240"/>
        <dbReference type="ChEBI" id="CHEBI:16301"/>
        <dbReference type="ChEBI" id="CHEBI:17632"/>
        <dbReference type="ChEBI" id="CHEBI:33190"/>
        <dbReference type="ChEBI" id="CHEBI:136067"/>
    </reaction>
</comment>
<comment type="function">
    <text evidence="2">Nitronate monooxygenase that uses molecular oxygen to catalyze the oxidative denitrification of alkyl nitronates. Acts on propionate 3-nitronate (P3N), the presumed physiological substrate. Probably functions in the detoxification of P3N, a metabolic poison produced by plants and fungi as a defense mechanism.</text>
</comment>
<evidence type="ECO:0000256" key="11">
    <source>
        <dbReference type="ARBA" id="ARBA00031155"/>
    </source>
</evidence>
<gene>
    <name evidence="13" type="ORF">DYI25_01065</name>
</gene>
<keyword evidence="9" id="KW-0560">Oxidoreductase</keyword>
<dbReference type="PANTHER" id="PTHR42747:SF3">
    <property type="entry name" value="NITRONATE MONOOXYGENASE-RELATED"/>
    <property type="match status" value="1"/>
</dbReference>
<evidence type="ECO:0000256" key="4">
    <source>
        <dbReference type="ARBA" id="ARBA00013457"/>
    </source>
</evidence>
<evidence type="ECO:0000256" key="3">
    <source>
        <dbReference type="ARBA" id="ARBA00009881"/>
    </source>
</evidence>
<evidence type="ECO:0000256" key="9">
    <source>
        <dbReference type="ARBA" id="ARBA00023002"/>
    </source>
</evidence>
<evidence type="ECO:0000256" key="10">
    <source>
        <dbReference type="ARBA" id="ARBA00023033"/>
    </source>
</evidence>
<dbReference type="Proteomes" id="UP000761411">
    <property type="component" value="Unassembled WGS sequence"/>
</dbReference>
<evidence type="ECO:0000256" key="6">
    <source>
        <dbReference type="ARBA" id="ARBA00022630"/>
    </source>
</evidence>
<dbReference type="EMBL" id="QTKX01000001">
    <property type="protein sequence ID" value="MBS8263021.1"/>
    <property type="molecule type" value="Genomic_DNA"/>
</dbReference>
<keyword evidence="7" id="KW-0288">FMN</keyword>
<dbReference type="InterPro" id="IPR004136">
    <property type="entry name" value="NMO"/>
</dbReference>
<comment type="similarity">
    <text evidence="3">Belongs to the nitronate monooxygenase family. NMO class I subfamily.</text>
</comment>
<sequence>MWDNRVNELLNIEYPIIQAPMAGGVTTPELVASVSNAGGLGMVGAGYMEPGQLRSQIREIKMLTSRSYGVNFFIPADFRISKLDFDLAFNRLQSVRDELNIKEEVLVLPDPKEDQVKFAELLDVIIEEKVPVCSFTFGIPSEEVISKLKRKGVILVGTATSVNEAVMNENAGMDIVVGQGSEAGGHRGSFSENGGDHLIGLMSLIPQITDRVSIPVIAAGGIMNGKGFIAALCLGAKGVQMGTAFLTCKESGAHKVYKEAVLQATDSDTVLTRAFSGKWARGIKNQFIIELEESMVPIPDYPIQNKLTSKIRKAAATENDSRFMSLWSGQSPGLAKDQTVKDLIRNIVSEAEEIRASIGGTGIAPGSI</sequence>
<comment type="cofactor">
    <cofactor evidence="1">
        <name>FMN</name>
        <dbReference type="ChEBI" id="CHEBI:58210"/>
    </cofactor>
</comment>
<dbReference type="CDD" id="cd04730">
    <property type="entry name" value="NPD_like"/>
    <property type="match status" value="1"/>
</dbReference>
<accession>A0A944CGW8</accession>
<dbReference type="Gene3D" id="3.20.20.70">
    <property type="entry name" value="Aldolase class I"/>
    <property type="match status" value="1"/>
</dbReference>
<dbReference type="FunFam" id="3.20.20.70:FF:000154">
    <property type="entry name" value="Probable nitronate monooxygenase"/>
    <property type="match status" value="1"/>
</dbReference>
<evidence type="ECO:0000256" key="1">
    <source>
        <dbReference type="ARBA" id="ARBA00001917"/>
    </source>
</evidence>
<dbReference type="GO" id="GO:0009636">
    <property type="term" value="P:response to toxic substance"/>
    <property type="evidence" value="ECO:0007669"/>
    <property type="project" value="UniProtKB-KW"/>
</dbReference>
<dbReference type="AlphaFoldDB" id="A0A944CGW8"/>
<dbReference type="PANTHER" id="PTHR42747">
    <property type="entry name" value="NITRONATE MONOOXYGENASE-RELATED"/>
    <property type="match status" value="1"/>
</dbReference>